<organism evidence="2">
    <name type="scientific">Arundo donax</name>
    <name type="common">Giant reed</name>
    <name type="synonym">Donax arundinaceus</name>
    <dbReference type="NCBI Taxonomy" id="35708"/>
    <lineage>
        <taxon>Eukaryota</taxon>
        <taxon>Viridiplantae</taxon>
        <taxon>Streptophyta</taxon>
        <taxon>Embryophyta</taxon>
        <taxon>Tracheophyta</taxon>
        <taxon>Spermatophyta</taxon>
        <taxon>Magnoliopsida</taxon>
        <taxon>Liliopsida</taxon>
        <taxon>Poales</taxon>
        <taxon>Poaceae</taxon>
        <taxon>PACMAD clade</taxon>
        <taxon>Arundinoideae</taxon>
        <taxon>Arundineae</taxon>
        <taxon>Arundo</taxon>
    </lineage>
</organism>
<protein>
    <submittedName>
        <fullName evidence="2">Uncharacterized protein</fullName>
    </submittedName>
</protein>
<sequence length="56" mass="6459">MAFSKRSRSHTPSIDLINSSNAGGTIQSDMQPQIIDPRERKRQRERSGMPRTKIKY</sequence>
<feature type="compositionally biased region" description="Polar residues" evidence="1">
    <location>
        <begin position="10"/>
        <end position="31"/>
    </location>
</feature>
<evidence type="ECO:0000256" key="1">
    <source>
        <dbReference type="SAM" id="MobiDB-lite"/>
    </source>
</evidence>
<feature type="region of interest" description="Disordered" evidence="1">
    <location>
        <begin position="1"/>
        <end position="56"/>
    </location>
</feature>
<dbReference type="EMBL" id="GBRH01199267">
    <property type="protein sequence ID" value="JAD98628.1"/>
    <property type="molecule type" value="Transcribed_RNA"/>
</dbReference>
<accession>A0A0A9EI15</accession>
<reference evidence="2" key="1">
    <citation type="submission" date="2014-09" db="EMBL/GenBank/DDBJ databases">
        <authorList>
            <person name="Magalhaes I.L.F."/>
            <person name="Oliveira U."/>
            <person name="Santos F.R."/>
            <person name="Vidigal T.H.D.A."/>
            <person name="Brescovit A.D."/>
            <person name="Santos A.J."/>
        </authorList>
    </citation>
    <scope>NUCLEOTIDE SEQUENCE</scope>
    <source>
        <tissue evidence="2">Shoot tissue taken approximately 20 cm above the soil surface</tissue>
    </source>
</reference>
<reference evidence="2" key="2">
    <citation type="journal article" date="2015" name="Data Brief">
        <title>Shoot transcriptome of the giant reed, Arundo donax.</title>
        <authorList>
            <person name="Barrero R.A."/>
            <person name="Guerrero F.D."/>
            <person name="Moolhuijzen P."/>
            <person name="Goolsby J.A."/>
            <person name="Tidwell J."/>
            <person name="Bellgard S.E."/>
            <person name="Bellgard M.I."/>
        </authorList>
    </citation>
    <scope>NUCLEOTIDE SEQUENCE</scope>
    <source>
        <tissue evidence="2">Shoot tissue taken approximately 20 cm above the soil surface</tissue>
    </source>
</reference>
<name>A0A0A9EI15_ARUDO</name>
<proteinExistence type="predicted"/>
<dbReference type="AlphaFoldDB" id="A0A0A9EI15"/>
<evidence type="ECO:0000313" key="2">
    <source>
        <dbReference type="EMBL" id="JAD98628.1"/>
    </source>
</evidence>